<protein>
    <recommendedName>
        <fullName evidence="7">FLZ-type domain-containing protein</fullName>
    </recommendedName>
</protein>
<feature type="compositionally biased region" description="Gly residues" evidence="6">
    <location>
        <begin position="174"/>
        <end position="184"/>
    </location>
</feature>
<gene>
    <name evidence="8" type="ORF">AXF42_Ash019298</name>
</gene>
<evidence type="ECO:0000256" key="3">
    <source>
        <dbReference type="ARBA" id="ARBA00022490"/>
    </source>
</evidence>
<reference evidence="8 9" key="1">
    <citation type="journal article" date="2017" name="Nature">
        <title>The Apostasia genome and the evolution of orchids.</title>
        <authorList>
            <person name="Zhang G.Q."/>
            <person name="Liu K.W."/>
            <person name="Li Z."/>
            <person name="Lohaus R."/>
            <person name="Hsiao Y.Y."/>
            <person name="Niu S.C."/>
            <person name="Wang J.Y."/>
            <person name="Lin Y.C."/>
            <person name="Xu Q."/>
            <person name="Chen L.J."/>
            <person name="Yoshida K."/>
            <person name="Fujiwara S."/>
            <person name="Wang Z.W."/>
            <person name="Zhang Y.Q."/>
            <person name="Mitsuda N."/>
            <person name="Wang M."/>
            <person name="Liu G.H."/>
            <person name="Pecoraro L."/>
            <person name="Huang H.X."/>
            <person name="Xiao X.J."/>
            <person name="Lin M."/>
            <person name="Wu X.Y."/>
            <person name="Wu W.L."/>
            <person name="Chen Y.Y."/>
            <person name="Chang S.B."/>
            <person name="Sakamoto S."/>
            <person name="Ohme-Takagi M."/>
            <person name="Yagi M."/>
            <person name="Zeng S.J."/>
            <person name="Shen C.Y."/>
            <person name="Yeh C.M."/>
            <person name="Luo Y.B."/>
            <person name="Tsai W.C."/>
            <person name="Van de Peer Y."/>
            <person name="Liu Z.J."/>
        </authorList>
    </citation>
    <scope>NUCLEOTIDE SEQUENCE [LARGE SCALE GENOMIC DNA]</scope>
    <source>
        <strain evidence="9">cv. Shenzhen</strain>
        <tissue evidence="8">Stem</tissue>
    </source>
</reference>
<proteinExistence type="inferred from homology"/>
<sequence length="184" mass="20415">MMLGKRARASVRRTTSMTELPLDLSLVEEALNPSDPEIEAAIAVNQQQRQIQQREPMDPWGEDDWLGDWQRNNINNSNTAPSEPAVMISRRGSLRSSADFEVTVVETAPFLRACSLCKRRLAPGRDIFMYRGEIAFCSSECREQQINLDERKDKCSLYSMKKESAPQATASSEGSGGGETVAAA</sequence>
<dbReference type="OrthoDB" id="1925036at2759"/>
<dbReference type="Pfam" id="PF04570">
    <property type="entry name" value="zf-FLZ"/>
    <property type="match status" value="1"/>
</dbReference>
<dbReference type="PANTHER" id="PTHR33059:SF4">
    <property type="entry name" value="FCS-LIKE ZINC FINGER 5"/>
    <property type="match status" value="1"/>
</dbReference>
<dbReference type="PROSITE" id="PS51795">
    <property type="entry name" value="ZF_FLZ"/>
    <property type="match status" value="1"/>
</dbReference>
<evidence type="ECO:0000256" key="5">
    <source>
        <dbReference type="PROSITE-ProRule" id="PRU01131"/>
    </source>
</evidence>
<dbReference type="InterPro" id="IPR007650">
    <property type="entry name" value="Zf-FLZ_dom"/>
</dbReference>
<dbReference type="PANTHER" id="PTHR33059">
    <property type="entry name" value="FCS-LIKE ZINC FINGER 5"/>
    <property type="match status" value="1"/>
</dbReference>
<organism evidence="8 9">
    <name type="scientific">Apostasia shenzhenica</name>
    <dbReference type="NCBI Taxonomy" id="1088818"/>
    <lineage>
        <taxon>Eukaryota</taxon>
        <taxon>Viridiplantae</taxon>
        <taxon>Streptophyta</taxon>
        <taxon>Embryophyta</taxon>
        <taxon>Tracheophyta</taxon>
        <taxon>Spermatophyta</taxon>
        <taxon>Magnoliopsida</taxon>
        <taxon>Liliopsida</taxon>
        <taxon>Asparagales</taxon>
        <taxon>Orchidaceae</taxon>
        <taxon>Apostasioideae</taxon>
        <taxon>Apostasia</taxon>
    </lineage>
</organism>
<dbReference type="AlphaFoldDB" id="A0A2I0ARA3"/>
<evidence type="ECO:0000259" key="7">
    <source>
        <dbReference type="PROSITE" id="PS51795"/>
    </source>
</evidence>
<feature type="region of interest" description="Disordered" evidence="6">
    <location>
        <begin position="163"/>
        <end position="184"/>
    </location>
</feature>
<comment type="similarity">
    <text evidence="2">Belongs to the FLZ family.</text>
</comment>
<comment type="subcellular location">
    <subcellularLocation>
        <location evidence="1">Cytoplasm</location>
    </subcellularLocation>
</comment>
<dbReference type="STRING" id="1088818.A0A2I0ARA3"/>
<keyword evidence="9" id="KW-1185">Reference proteome</keyword>
<feature type="domain" description="FLZ-type" evidence="7">
    <location>
        <begin position="109"/>
        <end position="153"/>
    </location>
</feature>
<evidence type="ECO:0000256" key="1">
    <source>
        <dbReference type="ARBA" id="ARBA00004496"/>
    </source>
</evidence>
<dbReference type="GO" id="GO:0005737">
    <property type="term" value="C:cytoplasm"/>
    <property type="evidence" value="ECO:0007669"/>
    <property type="project" value="UniProtKB-SubCell"/>
</dbReference>
<name>A0A2I0ARA3_9ASPA</name>
<evidence type="ECO:0000313" key="8">
    <source>
        <dbReference type="EMBL" id="PKA58072.1"/>
    </source>
</evidence>
<keyword evidence="4" id="KW-0479">Metal-binding</keyword>
<feature type="zinc finger region" description="FLZ-type" evidence="5">
    <location>
        <begin position="109"/>
        <end position="153"/>
    </location>
</feature>
<evidence type="ECO:0000256" key="2">
    <source>
        <dbReference type="ARBA" id="ARBA00009374"/>
    </source>
</evidence>
<dbReference type="GO" id="GO:0046872">
    <property type="term" value="F:metal ion binding"/>
    <property type="evidence" value="ECO:0007669"/>
    <property type="project" value="UniProtKB-KW"/>
</dbReference>
<evidence type="ECO:0000256" key="6">
    <source>
        <dbReference type="SAM" id="MobiDB-lite"/>
    </source>
</evidence>
<dbReference type="Proteomes" id="UP000236161">
    <property type="component" value="Unassembled WGS sequence"/>
</dbReference>
<dbReference type="EMBL" id="KZ451957">
    <property type="protein sequence ID" value="PKA58072.1"/>
    <property type="molecule type" value="Genomic_DNA"/>
</dbReference>
<evidence type="ECO:0000313" key="9">
    <source>
        <dbReference type="Proteomes" id="UP000236161"/>
    </source>
</evidence>
<accession>A0A2I0ARA3</accession>
<evidence type="ECO:0000256" key="4">
    <source>
        <dbReference type="ARBA" id="ARBA00022723"/>
    </source>
</evidence>
<keyword evidence="3" id="KW-0963">Cytoplasm</keyword>